<evidence type="ECO:0000313" key="2">
    <source>
        <dbReference type="Proteomes" id="UP000193642"/>
    </source>
</evidence>
<proteinExistence type="predicted"/>
<protein>
    <submittedName>
        <fullName evidence="1">Uncharacterized protein</fullName>
    </submittedName>
</protein>
<name>A0A1Y2BWJ9_9FUNG</name>
<keyword evidence="2" id="KW-1185">Reference proteome</keyword>
<organism evidence="1 2">
    <name type="scientific">Rhizoclosmatium globosum</name>
    <dbReference type="NCBI Taxonomy" id="329046"/>
    <lineage>
        <taxon>Eukaryota</taxon>
        <taxon>Fungi</taxon>
        <taxon>Fungi incertae sedis</taxon>
        <taxon>Chytridiomycota</taxon>
        <taxon>Chytridiomycota incertae sedis</taxon>
        <taxon>Chytridiomycetes</taxon>
        <taxon>Chytridiales</taxon>
        <taxon>Chytriomycetaceae</taxon>
        <taxon>Rhizoclosmatium</taxon>
    </lineage>
</organism>
<dbReference type="AlphaFoldDB" id="A0A1Y2BWJ9"/>
<comment type="caution">
    <text evidence="1">The sequence shown here is derived from an EMBL/GenBank/DDBJ whole genome shotgun (WGS) entry which is preliminary data.</text>
</comment>
<dbReference type="EMBL" id="MCGO01000041">
    <property type="protein sequence ID" value="ORY39131.1"/>
    <property type="molecule type" value="Genomic_DNA"/>
</dbReference>
<accession>A0A1Y2BWJ9</accession>
<sequence length="138" mass="15854">MESILVIWFISCRMKREWWAYLSIPLFDTVTLQSSLERALDIIKKQEVLEGSMTGLTNVFTNCVQAMLMELANGPLLQREDGIQELEIGMRVMALEGAMEDLVEPWAFLGLLGMELPGGIRWKGRSEESWRLFWKLNG</sequence>
<reference evidence="1 2" key="1">
    <citation type="submission" date="2016-07" db="EMBL/GenBank/DDBJ databases">
        <title>Pervasive Adenine N6-methylation of Active Genes in Fungi.</title>
        <authorList>
            <consortium name="DOE Joint Genome Institute"/>
            <person name="Mondo S.J."/>
            <person name="Dannebaum R.O."/>
            <person name="Kuo R.C."/>
            <person name="Labutti K."/>
            <person name="Haridas S."/>
            <person name="Kuo A."/>
            <person name="Salamov A."/>
            <person name="Ahrendt S.R."/>
            <person name="Lipzen A."/>
            <person name="Sullivan W."/>
            <person name="Andreopoulos W.B."/>
            <person name="Clum A."/>
            <person name="Lindquist E."/>
            <person name="Daum C."/>
            <person name="Ramamoorthy G.K."/>
            <person name="Gryganskyi A."/>
            <person name="Culley D."/>
            <person name="Magnuson J.K."/>
            <person name="James T.Y."/>
            <person name="O'Malley M.A."/>
            <person name="Stajich J.E."/>
            <person name="Spatafora J.W."/>
            <person name="Visel A."/>
            <person name="Grigoriev I.V."/>
        </authorList>
    </citation>
    <scope>NUCLEOTIDE SEQUENCE [LARGE SCALE GENOMIC DNA]</scope>
    <source>
        <strain evidence="1 2">JEL800</strain>
    </source>
</reference>
<gene>
    <name evidence="1" type="ORF">BCR33DRAFT_418602</name>
</gene>
<dbReference type="Proteomes" id="UP000193642">
    <property type="component" value="Unassembled WGS sequence"/>
</dbReference>
<evidence type="ECO:0000313" key="1">
    <source>
        <dbReference type="EMBL" id="ORY39131.1"/>
    </source>
</evidence>